<evidence type="ECO:0000313" key="1">
    <source>
        <dbReference type="EMBL" id="TYC14269.1"/>
    </source>
</evidence>
<dbReference type="OrthoDB" id="3478004at2"/>
<dbReference type="AlphaFoldDB" id="A0A5D0UB19"/>
<dbReference type="Proteomes" id="UP000322634">
    <property type="component" value="Unassembled WGS sequence"/>
</dbReference>
<keyword evidence="2" id="KW-1185">Reference proteome</keyword>
<proteinExistence type="predicted"/>
<evidence type="ECO:0000313" key="2">
    <source>
        <dbReference type="Proteomes" id="UP000322634"/>
    </source>
</evidence>
<name>A0A5D0UB19_9ACTN</name>
<accession>A0A5D0UB19</accession>
<dbReference type="EMBL" id="VSFF01000006">
    <property type="protein sequence ID" value="TYC14269.1"/>
    <property type="molecule type" value="Genomic_DNA"/>
</dbReference>
<gene>
    <name evidence="1" type="ORF">FXF65_15455</name>
</gene>
<sequence>MGQKDADPARIGKHGQDLQEIVVPLVDRAGQTLSQDGAYNLEGGDFSVVCFTASAAYPIAVQFAFEDLKAQKKVAETYAERLAKTAENYARADRQSNIEH</sequence>
<dbReference type="RefSeq" id="WP_148350662.1">
    <property type="nucleotide sequence ID" value="NZ_JBHSBF010000036.1"/>
</dbReference>
<comment type="caution">
    <text evidence="1">The sequence shown here is derived from an EMBL/GenBank/DDBJ whole genome shotgun (WGS) entry which is preliminary data.</text>
</comment>
<organism evidence="1 2">
    <name type="scientific">Actinomadura syzygii</name>
    <dbReference type="NCBI Taxonomy" id="1427538"/>
    <lineage>
        <taxon>Bacteria</taxon>
        <taxon>Bacillati</taxon>
        <taxon>Actinomycetota</taxon>
        <taxon>Actinomycetes</taxon>
        <taxon>Streptosporangiales</taxon>
        <taxon>Thermomonosporaceae</taxon>
        <taxon>Actinomadura</taxon>
    </lineage>
</organism>
<reference evidence="1 2" key="1">
    <citation type="submission" date="2019-08" db="EMBL/GenBank/DDBJ databases">
        <title>Actinomadura sp. nov. CYP1-5 isolated from mountain soil.</title>
        <authorList>
            <person name="Songsumanus A."/>
            <person name="Kuncharoen N."/>
            <person name="Kudo T."/>
            <person name="Yuki M."/>
            <person name="Igarashi Y."/>
            <person name="Tanasupawat S."/>
        </authorList>
    </citation>
    <scope>NUCLEOTIDE SEQUENCE [LARGE SCALE GENOMIC DNA]</scope>
    <source>
        <strain evidence="1 2">GKU157</strain>
    </source>
</reference>
<protein>
    <submittedName>
        <fullName evidence="1">Uncharacterized protein</fullName>
    </submittedName>
</protein>